<keyword evidence="5" id="KW-0732">Signal</keyword>
<dbReference type="FunFam" id="3.10.450.10:FF:000003">
    <property type="entry name" value="Cathelicidin antimicrobial peptide"/>
    <property type="match status" value="1"/>
</dbReference>
<dbReference type="GO" id="GO:0001530">
    <property type="term" value="F:lipopolysaccharide binding"/>
    <property type="evidence" value="ECO:0007669"/>
    <property type="project" value="TreeGrafter"/>
</dbReference>
<comment type="subcellular location">
    <subcellularLocation>
        <location evidence="1">Secreted</location>
    </subcellularLocation>
</comment>
<dbReference type="PANTHER" id="PTHR10206:SF2">
    <property type="entry name" value="CATHELICIDIN ANTIMICROBIAL PEPTIDE"/>
    <property type="match status" value="1"/>
</dbReference>
<proteinExistence type="inferred from homology"/>
<dbReference type="SUPFAM" id="SSF54403">
    <property type="entry name" value="Cystatin/monellin"/>
    <property type="match status" value="1"/>
</dbReference>
<organism evidence="6 7">
    <name type="scientific">Phascolarctos cinereus</name>
    <name type="common">Koala</name>
    <dbReference type="NCBI Taxonomy" id="38626"/>
    <lineage>
        <taxon>Eukaryota</taxon>
        <taxon>Metazoa</taxon>
        <taxon>Chordata</taxon>
        <taxon>Craniata</taxon>
        <taxon>Vertebrata</taxon>
        <taxon>Euteleostomi</taxon>
        <taxon>Mammalia</taxon>
        <taxon>Metatheria</taxon>
        <taxon>Diprotodontia</taxon>
        <taxon>Phascolarctidae</taxon>
        <taxon>Phascolarctos</taxon>
    </lineage>
</organism>
<gene>
    <name evidence="7" type="primary">LOC110217007</name>
</gene>
<dbReference type="InParanoid" id="A0A6P5LA26"/>
<dbReference type="GO" id="GO:0045087">
    <property type="term" value="P:innate immune response"/>
    <property type="evidence" value="ECO:0007669"/>
    <property type="project" value="TreeGrafter"/>
</dbReference>
<feature type="chain" id="PRO_5027827352" evidence="5">
    <location>
        <begin position="29"/>
        <end position="160"/>
    </location>
</feature>
<dbReference type="GO" id="GO:0005615">
    <property type="term" value="C:extracellular space"/>
    <property type="evidence" value="ECO:0007669"/>
    <property type="project" value="TreeGrafter"/>
</dbReference>
<dbReference type="InterPro" id="IPR046350">
    <property type="entry name" value="Cystatin_sf"/>
</dbReference>
<dbReference type="GO" id="GO:0061844">
    <property type="term" value="P:antimicrobial humoral immune response mediated by antimicrobial peptide"/>
    <property type="evidence" value="ECO:0007669"/>
    <property type="project" value="TreeGrafter"/>
</dbReference>
<name>A0A6P5LA26_PHACI</name>
<evidence type="ECO:0000256" key="5">
    <source>
        <dbReference type="SAM" id="SignalP"/>
    </source>
</evidence>
<comment type="similarity">
    <text evidence="2">Belongs to the cathelicidin family.</text>
</comment>
<keyword evidence="4" id="KW-1015">Disulfide bond</keyword>
<dbReference type="InterPro" id="IPR001894">
    <property type="entry name" value="Cathelicidin-like"/>
</dbReference>
<feature type="signal peptide" evidence="5">
    <location>
        <begin position="1"/>
        <end position="28"/>
    </location>
</feature>
<evidence type="ECO:0000313" key="7">
    <source>
        <dbReference type="RefSeq" id="XP_020854782.1"/>
    </source>
</evidence>
<dbReference type="PANTHER" id="PTHR10206">
    <property type="entry name" value="CATHELICIDIN"/>
    <property type="match status" value="1"/>
</dbReference>
<dbReference type="RefSeq" id="XP_020854782.1">
    <property type="nucleotide sequence ID" value="XM_020999123.1"/>
</dbReference>
<evidence type="ECO:0000256" key="3">
    <source>
        <dbReference type="ARBA" id="ARBA00022525"/>
    </source>
</evidence>
<dbReference type="KEGG" id="pcw:110217007"/>
<keyword evidence="6" id="KW-1185">Reference proteome</keyword>
<dbReference type="Pfam" id="PF00666">
    <property type="entry name" value="Cathelicidins"/>
    <property type="match status" value="1"/>
</dbReference>
<evidence type="ECO:0000256" key="2">
    <source>
        <dbReference type="ARBA" id="ARBA00005320"/>
    </source>
</evidence>
<accession>A0A6P5LA26</accession>
<evidence type="ECO:0000313" key="6">
    <source>
        <dbReference type="Proteomes" id="UP000515140"/>
    </source>
</evidence>
<dbReference type="GeneID" id="110217007"/>
<evidence type="ECO:0000256" key="4">
    <source>
        <dbReference type="ARBA" id="ARBA00023157"/>
    </source>
</evidence>
<dbReference type="Proteomes" id="UP000515140">
    <property type="component" value="Unplaced"/>
</dbReference>
<dbReference type="GO" id="GO:0050830">
    <property type="term" value="P:defense response to Gram-positive bacterium"/>
    <property type="evidence" value="ECO:0007669"/>
    <property type="project" value="TreeGrafter"/>
</dbReference>
<dbReference type="Gene3D" id="3.10.450.10">
    <property type="match status" value="1"/>
</dbReference>
<dbReference type="GO" id="GO:0050829">
    <property type="term" value="P:defense response to Gram-negative bacterium"/>
    <property type="evidence" value="ECO:0007669"/>
    <property type="project" value="TreeGrafter"/>
</dbReference>
<dbReference type="FunCoup" id="A0A6P5LA26">
    <property type="interactions" value="247"/>
</dbReference>
<reference evidence="7" key="1">
    <citation type="submission" date="2025-08" db="UniProtKB">
        <authorList>
            <consortium name="RefSeq"/>
        </authorList>
    </citation>
    <scope>IDENTIFICATION</scope>
    <source>
        <tissue evidence="7">Spleen</tissue>
    </source>
</reference>
<evidence type="ECO:0000256" key="1">
    <source>
        <dbReference type="ARBA" id="ARBA00004613"/>
    </source>
</evidence>
<sequence length="160" mass="17903">MKMQSGWAMQVALLVLGLLSLMTPLVYARDRRYQDLVNEFIQEYNTKSGSENLFRLSILNLQSGENNDAAAPRLLSFTMRETVCPNTENRNPDECDFKENGVVKECLGAIALDSPKPSADISCDGPEKIKRGGIWKLIRPLGRGAGRILRHFHIDFCGNC</sequence>
<dbReference type="AlphaFoldDB" id="A0A6P5LA26"/>
<protein>
    <submittedName>
        <fullName evidence="7">Cathelicidin antimicrobial peptide-like isoform X1</fullName>
    </submittedName>
</protein>
<keyword evidence="3" id="KW-0964">Secreted</keyword>